<comment type="caution">
    <text evidence="7">The sequence shown here is derived from an EMBL/GenBank/DDBJ whole genome shotgun (WGS) entry which is preliminary data.</text>
</comment>
<keyword evidence="4 6" id="KW-0378">Hydrolase</keyword>
<protein>
    <recommendedName>
        <fullName evidence="2 6">GPN-loop GTPase 3</fullName>
    </recommendedName>
</protein>
<dbReference type="PANTHER" id="PTHR21231:SF7">
    <property type="entry name" value="GPN-LOOP GTPASE 3"/>
    <property type="match status" value="1"/>
</dbReference>
<dbReference type="Gene3D" id="3.40.50.300">
    <property type="entry name" value="P-loop containing nucleotide triphosphate hydrolases"/>
    <property type="match status" value="1"/>
</dbReference>
<reference evidence="7 8" key="1">
    <citation type="journal article" date="2021" name="Nat. Plants">
        <title>The Taxus genome provides insights into paclitaxel biosynthesis.</title>
        <authorList>
            <person name="Xiong X."/>
            <person name="Gou J."/>
            <person name="Liao Q."/>
            <person name="Li Y."/>
            <person name="Zhou Q."/>
            <person name="Bi G."/>
            <person name="Li C."/>
            <person name="Du R."/>
            <person name="Wang X."/>
            <person name="Sun T."/>
            <person name="Guo L."/>
            <person name="Liang H."/>
            <person name="Lu P."/>
            <person name="Wu Y."/>
            <person name="Zhang Z."/>
            <person name="Ro D.K."/>
            <person name="Shang Y."/>
            <person name="Huang S."/>
            <person name="Yan J."/>
        </authorList>
    </citation>
    <scope>NUCLEOTIDE SEQUENCE [LARGE SCALE GENOMIC DNA]</scope>
    <source>
        <strain evidence="7">Ta-2019</strain>
    </source>
</reference>
<keyword evidence="8" id="KW-1185">Reference proteome</keyword>
<name>A0AA38H0K8_TAXCH</name>
<dbReference type="Proteomes" id="UP000824469">
    <property type="component" value="Unassembled WGS sequence"/>
</dbReference>
<comment type="similarity">
    <text evidence="1 6">Belongs to the GPN-loop GTPase family.</text>
</comment>
<evidence type="ECO:0000313" key="7">
    <source>
        <dbReference type="EMBL" id="KAH9331150.1"/>
    </source>
</evidence>
<evidence type="ECO:0000256" key="3">
    <source>
        <dbReference type="ARBA" id="ARBA00022741"/>
    </source>
</evidence>
<comment type="function">
    <text evidence="6">Small GTPase required for proper nuclear import of RNA polymerase II and III (RNAPII and RNAPIII). May act at an RNAP assembly step prior to nuclear import.</text>
</comment>
<dbReference type="InterPro" id="IPR030228">
    <property type="entry name" value="Gpn3"/>
</dbReference>
<evidence type="ECO:0000256" key="6">
    <source>
        <dbReference type="RuleBase" id="RU365059"/>
    </source>
</evidence>
<organism evidence="7 8">
    <name type="scientific">Taxus chinensis</name>
    <name type="common">Chinese yew</name>
    <name type="synonym">Taxus wallichiana var. chinensis</name>
    <dbReference type="NCBI Taxonomy" id="29808"/>
    <lineage>
        <taxon>Eukaryota</taxon>
        <taxon>Viridiplantae</taxon>
        <taxon>Streptophyta</taxon>
        <taxon>Embryophyta</taxon>
        <taxon>Tracheophyta</taxon>
        <taxon>Spermatophyta</taxon>
        <taxon>Pinopsida</taxon>
        <taxon>Pinidae</taxon>
        <taxon>Conifers II</taxon>
        <taxon>Cupressales</taxon>
        <taxon>Taxaceae</taxon>
        <taxon>Taxus</taxon>
    </lineage>
</organism>
<dbReference type="CDD" id="cd17872">
    <property type="entry name" value="GPN3"/>
    <property type="match status" value="1"/>
</dbReference>
<sequence length="425" mass="48349">MEAVGYFNGSPLMRIFFSNGSSPIVLLFNLAWIEPVMIPNDNNVVQVELQICDAFIALAFASISKPLQSCLGAIFWTTMIVGYIVNGYAEKSMASISSNARGYIGTLVGMNTKSSVKKNIALKNKGQLFANCAEARKSPPRSLFVAIILIFRSHGKRFKLRLFGRNAYLRRCPEKSGTYSTTFSFRFPNARDCFCHEITIVLGMIEVDKYSFWFTRVPVDIRDLISLEDVMEELNLGPNGGLVYCMEHLEENLDDWLADQLEGYLDDDYLVFDCPGQIELYSHIPVFRTFVDQLKRWNYNVCAVYLLDSQFVSDITKYLSGCMASLSAMVQLELPHVNILTKMDLVKNKKDIEKFLDPDTRLLLSDLNQHMAPRFEKLNRALAELIDDYSMVNFLPLDITKENSIQYILSYIDNAIQFGEDADVK</sequence>
<keyword evidence="5 6" id="KW-0342">GTP-binding</keyword>
<gene>
    <name evidence="7" type="ORF">KI387_003258</name>
</gene>
<dbReference type="SUPFAM" id="SSF52540">
    <property type="entry name" value="P-loop containing nucleoside triphosphate hydrolases"/>
    <property type="match status" value="1"/>
</dbReference>
<evidence type="ECO:0000256" key="4">
    <source>
        <dbReference type="ARBA" id="ARBA00022801"/>
    </source>
</evidence>
<dbReference type="Pfam" id="PF03029">
    <property type="entry name" value="ATP_bind_1"/>
    <property type="match status" value="1"/>
</dbReference>
<evidence type="ECO:0000256" key="2">
    <source>
        <dbReference type="ARBA" id="ARBA00014587"/>
    </source>
</evidence>
<keyword evidence="3 6" id="KW-0547">Nucleotide-binding</keyword>
<dbReference type="InterPro" id="IPR027417">
    <property type="entry name" value="P-loop_NTPase"/>
</dbReference>
<dbReference type="AlphaFoldDB" id="A0AA38H0K8"/>
<feature type="non-terminal residue" evidence="7">
    <location>
        <position position="1"/>
    </location>
</feature>
<evidence type="ECO:0000256" key="5">
    <source>
        <dbReference type="ARBA" id="ARBA00023134"/>
    </source>
</evidence>
<evidence type="ECO:0000256" key="1">
    <source>
        <dbReference type="ARBA" id="ARBA00005290"/>
    </source>
</evidence>
<accession>A0AA38H0K8</accession>
<dbReference type="InterPro" id="IPR004130">
    <property type="entry name" value="Gpn"/>
</dbReference>
<dbReference type="EMBL" id="JAHRHJ020000001">
    <property type="protein sequence ID" value="KAH9331150.1"/>
    <property type="molecule type" value="Genomic_DNA"/>
</dbReference>
<dbReference type="GO" id="GO:0005525">
    <property type="term" value="F:GTP binding"/>
    <property type="evidence" value="ECO:0007669"/>
    <property type="project" value="UniProtKB-KW"/>
</dbReference>
<dbReference type="GO" id="GO:0003924">
    <property type="term" value="F:GTPase activity"/>
    <property type="evidence" value="ECO:0007669"/>
    <property type="project" value="TreeGrafter"/>
</dbReference>
<dbReference type="PANTHER" id="PTHR21231">
    <property type="entry name" value="XPA-BINDING PROTEIN 1-RELATED"/>
    <property type="match status" value="1"/>
</dbReference>
<comment type="subunit">
    <text evidence="6">Binds to RNA polymerase II (RNAPII).</text>
</comment>
<evidence type="ECO:0000313" key="8">
    <source>
        <dbReference type="Proteomes" id="UP000824469"/>
    </source>
</evidence>
<proteinExistence type="inferred from homology"/>
<dbReference type="FunFam" id="3.40.50.300:FF:000552">
    <property type="entry name" value="GPN-loop GTPase 3"/>
    <property type="match status" value="1"/>
</dbReference>